<dbReference type="Proteomes" id="UP000095287">
    <property type="component" value="Unplaced"/>
</dbReference>
<evidence type="ECO:0000256" key="9">
    <source>
        <dbReference type="ARBA" id="ARBA00073554"/>
    </source>
</evidence>
<dbReference type="PANTHER" id="PTHR44006:SF1">
    <property type="entry name" value="U5 SMALL NUCLEAR RIBONUCLEOPROTEIN 40 KDA PROTEIN"/>
    <property type="match status" value="1"/>
</dbReference>
<feature type="repeat" description="WD" evidence="11">
    <location>
        <begin position="359"/>
        <end position="388"/>
    </location>
</feature>
<dbReference type="InterPro" id="IPR020472">
    <property type="entry name" value="WD40_PAC1"/>
</dbReference>
<evidence type="ECO:0000256" key="1">
    <source>
        <dbReference type="ARBA" id="ARBA00004123"/>
    </source>
</evidence>
<dbReference type="Gene3D" id="2.130.10.10">
    <property type="entry name" value="YVTN repeat-like/Quinoprotein amine dehydrogenase"/>
    <property type="match status" value="1"/>
</dbReference>
<dbReference type="InterPro" id="IPR036322">
    <property type="entry name" value="WD40_repeat_dom_sf"/>
</dbReference>
<evidence type="ECO:0000256" key="8">
    <source>
        <dbReference type="ARBA" id="ARBA00064268"/>
    </source>
</evidence>
<dbReference type="InterPro" id="IPR052234">
    <property type="entry name" value="U5_snRNP_Component"/>
</dbReference>
<keyword evidence="2 11" id="KW-0853">WD repeat</keyword>
<dbReference type="GO" id="GO:0071013">
    <property type="term" value="C:catalytic step 2 spliceosome"/>
    <property type="evidence" value="ECO:0007669"/>
    <property type="project" value="TreeGrafter"/>
</dbReference>
<evidence type="ECO:0000256" key="3">
    <source>
        <dbReference type="ARBA" id="ARBA00022664"/>
    </source>
</evidence>
<evidence type="ECO:0000313" key="13">
    <source>
        <dbReference type="WBParaSite" id="L893_g32984.t1"/>
    </source>
</evidence>
<dbReference type="GO" id="GO:0006397">
    <property type="term" value="P:mRNA processing"/>
    <property type="evidence" value="ECO:0007669"/>
    <property type="project" value="UniProtKB-KW"/>
</dbReference>
<feature type="repeat" description="WD" evidence="11">
    <location>
        <begin position="262"/>
        <end position="295"/>
    </location>
</feature>
<dbReference type="PROSITE" id="PS50082">
    <property type="entry name" value="WD_REPEATS_2"/>
    <property type="match status" value="6"/>
</dbReference>
<evidence type="ECO:0000256" key="10">
    <source>
        <dbReference type="ARBA" id="ARBA00075772"/>
    </source>
</evidence>
<protein>
    <recommendedName>
        <fullName evidence="9">U5 small nuclear ribonucleoprotein 40 kDa protein</fullName>
    </recommendedName>
    <alternativeName>
        <fullName evidence="10">WD repeat-containing protein 57</fullName>
    </alternativeName>
</protein>
<dbReference type="InterPro" id="IPR001680">
    <property type="entry name" value="WD40_rpt"/>
</dbReference>
<dbReference type="PRINTS" id="PR00320">
    <property type="entry name" value="GPROTEINBRPT"/>
</dbReference>
<feature type="repeat" description="WD" evidence="11">
    <location>
        <begin position="389"/>
        <end position="426"/>
    </location>
</feature>
<dbReference type="PROSITE" id="PS50294">
    <property type="entry name" value="WD_REPEATS_REGION"/>
    <property type="match status" value="4"/>
</dbReference>
<dbReference type="GO" id="GO:0005682">
    <property type="term" value="C:U5 snRNP"/>
    <property type="evidence" value="ECO:0007669"/>
    <property type="project" value="UniProtKB-ARBA"/>
</dbReference>
<comment type="subunit">
    <text evidence="8">Component of the pre-catalytic and catalytic spliceosome complexes. Component of the postcatalytic spliceosome P complex. Part of the U5 snRNP complex. Interacts with PRPF8. Component of the U4/U6-U5 tri-snRNP complex composed of the U4, U6 and U5 snRNAs and at least PRPF3, PRPF4, PRPF6, PRPF8, PRPF31, SNRNP200, TXNL4A, WDR57, SNRNP40, DDX23, CD2BP2, PPIH, SNU13, EFTUD2, SART1 and USP39. Component of the minor spliceosome, which splices U12-type introns.</text>
</comment>
<keyword evidence="5" id="KW-0508">mRNA splicing</keyword>
<keyword evidence="4" id="KW-0677">Repeat</keyword>
<sequence>MFLLTFFPKQLGHCVPLNPDNHINLLLNGLEDTDIVIQCQVVGSRHVVPAAPITRLSIFRKWRFRFIAYLLSTMAQVETFKRPALPGSLVPVNGPKRARLNDGAVMLAADAQQHPRTSNLFAPIMCLSGHEGELYASRFSSDGSCLASSGFDQKILLWNVYGECENFSHFRGHTGAVMDLHFNTDDSHLYSCATDKTVRVWDMETGVCQRKFKSHKDIVNACFPARRGPELVVSCSDDGVIFVHDVRKRLPVMEFKAKYPTTAVTFNDTTEQIISGGIDNEIIVWDMRRKEAVYMLSGHQDTVTALSLSPDGSFLISNSMDCTVKQWDIRPFCTVPDRCVSTFVGHQHNFEKNLLKCGWSPDGKRITAGSADRFTYVWDVATRRILYKLPGHHGSVNAVDFHPQEPILLSAGSDKRIYLGELEPVA</sequence>
<comment type="subcellular location">
    <subcellularLocation>
        <location evidence="1">Nucleus</location>
    </subcellularLocation>
</comment>
<dbReference type="GO" id="GO:0003723">
    <property type="term" value="F:RNA binding"/>
    <property type="evidence" value="ECO:0007669"/>
    <property type="project" value="TreeGrafter"/>
</dbReference>
<dbReference type="WBParaSite" id="L893_g32984.t1">
    <property type="protein sequence ID" value="L893_g32984.t1"/>
    <property type="gene ID" value="L893_g32984"/>
</dbReference>
<organism evidence="12 13">
    <name type="scientific">Steinernema glaseri</name>
    <dbReference type="NCBI Taxonomy" id="37863"/>
    <lineage>
        <taxon>Eukaryota</taxon>
        <taxon>Metazoa</taxon>
        <taxon>Ecdysozoa</taxon>
        <taxon>Nematoda</taxon>
        <taxon>Chromadorea</taxon>
        <taxon>Rhabditida</taxon>
        <taxon>Tylenchina</taxon>
        <taxon>Panagrolaimomorpha</taxon>
        <taxon>Strongyloidoidea</taxon>
        <taxon>Steinernematidae</taxon>
        <taxon>Steinernema</taxon>
    </lineage>
</organism>
<dbReference type="GO" id="GO:0000375">
    <property type="term" value="P:RNA splicing, via transesterification reactions"/>
    <property type="evidence" value="ECO:0007669"/>
    <property type="project" value="UniProtKB-ARBA"/>
</dbReference>
<dbReference type="SMART" id="SM00320">
    <property type="entry name" value="WD40"/>
    <property type="match status" value="7"/>
</dbReference>
<dbReference type="InterPro" id="IPR015943">
    <property type="entry name" value="WD40/YVTN_repeat-like_dom_sf"/>
</dbReference>
<evidence type="ECO:0000256" key="7">
    <source>
        <dbReference type="ARBA" id="ARBA00057342"/>
    </source>
</evidence>
<feature type="repeat" description="WD" evidence="11">
    <location>
        <begin position="127"/>
        <end position="160"/>
    </location>
</feature>
<proteinExistence type="predicted"/>
<dbReference type="PANTHER" id="PTHR44006">
    <property type="entry name" value="U5 SMALL NUCLEAR RIBONUCLEOPROTEIN 40 KDA PROTEIN"/>
    <property type="match status" value="1"/>
</dbReference>
<dbReference type="CDD" id="cd00200">
    <property type="entry name" value="WD40"/>
    <property type="match status" value="1"/>
</dbReference>
<name>A0A1I8A4M9_9BILA</name>
<evidence type="ECO:0000256" key="11">
    <source>
        <dbReference type="PROSITE-ProRule" id="PRU00221"/>
    </source>
</evidence>
<evidence type="ECO:0000256" key="2">
    <source>
        <dbReference type="ARBA" id="ARBA00022574"/>
    </source>
</evidence>
<dbReference type="Pfam" id="PF00400">
    <property type="entry name" value="WD40"/>
    <property type="match status" value="7"/>
</dbReference>
<feature type="repeat" description="WD" evidence="11">
    <location>
        <begin position="296"/>
        <end position="330"/>
    </location>
</feature>
<keyword evidence="3" id="KW-0507">mRNA processing</keyword>
<dbReference type="AlphaFoldDB" id="A0A1I8A4M9"/>
<dbReference type="SUPFAM" id="SSF50978">
    <property type="entry name" value="WD40 repeat-like"/>
    <property type="match status" value="1"/>
</dbReference>
<feature type="repeat" description="WD" evidence="11">
    <location>
        <begin position="170"/>
        <end position="211"/>
    </location>
</feature>
<keyword evidence="6" id="KW-0539">Nucleus</keyword>
<reference evidence="13" key="1">
    <citation type="submission" date="2016-11" db="UniProtKB">
        <authorList>
            <consortium name="WormBaseParasite"/>
        </authorList>
    </citation>
    <scope>IDENTIFICATION</scope>
</reference>
<dbReference type="InterPro" id="IPR019775">
    <property type="entry name" value="WD40_repeat_CS"/>
</dbReference>
<evidence type="ECO:0000256" key="4">
    <source>
        <dbReference type="ARBA" id="ARBA00022737"/>
    </source>
</evidence>
<dbReference type="PROSITE" id="PS00678">
    <property type="entry name" value="WD_REPEATS_1"/>
    <property type="match status" value="4"/>
</dbReference>
<accession>A0A1I8A4M9</accession>
<comment type="function">
    <text evidence="7">Required for pre-mRNA splicing as component of the activated spliceosome. Component of the U5 small nuclear ribonucleoprotein (snRNP) complex and the U4/U6-U5 tri-snRNP complex, building blocks of the spliceosome. As a component of the minor spliceosome, involved in the splicing of U12-type introns in pre-mRNAs.</text>
</comment>
<evidence type="ECO:0000256" key="6">
    <source>
        <dbReference type="ARBA" id="ARBA00023242"/>
    </source>
</evidence>
<dbReference type="FunFam" id="2.130.10.10:FF:000229">
    <property type="entry name" value="Small nuclear ribonucleoprotein U5 subunit 40"/>
    <property type="match status" value="1"/>
</dbReference>
<evidence type="ECO:0000256" key="5">
    <source>
        <dbReference type="ARBA" id="ARBA00023187"/>
    </source>
</evidence>
<keyword evidence="12" id="KW-1185">Reference proteome</keyword>
<evidence type="ECO:0000313" key="12">
    <source>
        <dbReference type="Proteomes" id="UP000095287"/>
    </source>
</evidence>